<evidence type="ECO:0000313" key="16">
    <source>
        <dbReference type="EMBL" id="MBN3317658.1"/>
    </source>
</evidence>
<dbReference type="FunFam" id="3.30.50.10:FF:000003">
    <property type="entry name" value="Nuclear orphan receptor ROR-beta"/>
    <property type="match status" value="1"/>
</dbReference>
<dbReference type="PROSITE" id="PS51843">
    <property type="entry name" value="NR_LBD"/>
    <property type="match status" value="1"/>
</dbReference>
<keyword evidence="7" id="KW-0805">Transcription regulation</keyword>
<evidence type="ECO:0000256" key="12">
    <source>
        <dbReference type="ARBA" id="ARBA00059049"/>
    </source>
</evidence>
<dbReference type="SUPFAM" id="SSF48508">
    <property type="entry name" value="Nuclear receptor ligand-binding domain"/>
    <property type="match status" value="1"/>
</dbReference>
<evidence type="ECO:0000256" key="3">
    <source>
        <dbReference type="ARBA" id="ARBA00022473"/>
    </source>
</evidence>
<dbReference type="PANTHER" id="PTHR45805">
    <property type="entry name" value="NUCLEAR HORMONE RECEPTOR HR3-RELATED"/>
    <property type="match status" value="1"/>
</dbReference>
<dbReference type="SUPFAM" id="SSF54637">
    <property type="entry name" value="Thioesterase/thiol ester dehydrase-isomerase"/>
    <property type="match status" value="1"/>
</dbReference>
<feature type="domain" description="Nuclear receptor" evidence="14">
    <location>
        <begin position="625"/>
        <end position="700"/>
    </location>
</feature>
<accession>A0A8J7TBZ0</accession>
<feature type="compositionally biased region" description="Low complexity" evidence="13">
    <location>
        <begin position="793"/>
        <end position="804"/>
    </location>
</feature>
<keyword evidence="9" id="KW-0804">Transcription</keyword>
<dbReference type="InterPro" id="IPR000536">
    <property type="entry name" value="Nucl_hrmn_rcpt_lig-bd"/>
</dbReference>
<evidence type="ECO:0000259" key="14">
    <source>
        <dbReference type="PROSITE" id="PS51030"/>
    </source>
</evidence>
<evidence type="ECO:0000259" key="15">
    <source>
        <dbReference type="PROSITE" id="PS51843"/>
    </source>
</evidence>
<organism evidence="16 17">
    <name type="scientific">Atractosteus spatula</name>
    <name type="common">Alligator gar</name>
    <name type="synonym">Lepisosteus spatula</name>
    <dbReference type="NCBI Taxonomy" id="7917"/>
    <lineage>
        <taxon>Eukaryota</taxon>
        <taxon>Metazoa</taxon>
        <taxon>Chordata</taxon>
        <taxon>Craniata</taxon>
        <taxon>Vertebrata</taxon>
        <taxon>Euteleostomi</taxon>
        <taxon>Actinopterygii</taxon>
        <taxon>Neopterygii</taxon>
        <taxon>Holostei</taxon>
        <taxon>Semionotiformes</taxon>
        <taxon>Lepisosteidae</taxon>
        <taxon>Atractosteus</taxon>
    </lineage>
</organism>
<dbReference type="Gene3D" id="3.30.50.10">
    <property type="entry name" value="Erythroid Transcription Factor GATA-1, subunit A"/>
    <property type="match status" value="1"/>
</dbReference>
<keyword evidence="11" id="KW-0539">Nucleus</keyword>
<comment type="function">
    <text evidence="12">Nuclear receptor that binds DNA as a monomer to ROR response elements (RORE). Required for proper cerebellum development.</text>
</comment>
<feature type="compositionally biased region" description="Basic and acidic residues" evidence="13">
    <location>
        <begin position="778"/>
        <end position="792"/>
    </location>
</feature>
<keyword evidence="4" id="KW-0479">Metal-binding</keyword>
<feature type="region of interest" description="Disordered" evidence="13">
    <location>
        <begin position="737"/>
        <end position="810"/>
    </location>
</feature>
<keyword evidence="17" id="KW-1185">Reference proteome</keyword>
<dbReference type="GO" id="GO:0008270">
    <property type="term" value="F:zinc ion binding"/>
    <property type="evidence" value="ECO:0007669"/>
    <property type="project" value="UniProtKB-KW"/>
</dbReference>
<feature type="compositionally biased region" description="Basic and acidic residues" evidence="13">
    <location>
        <begin position="241"/>
        <end position="261"/>
    </location>
</feature>
<evidence type="ECO:0000256" key="11">
    <source>
        <dbReference type="ARBA" id="ARBA00023242"/>
    </source>
</evidence>
<feature type="region of interest" description="Disordered" evidence="13">
    <location>
        <begin position="92"/>
        <end position="112"/>
    </location>
</feature>
<comment type="subcellular location">
    <subcellularLocation>
        <location evidence="1">Nucleus</location>
    </subcellularLocation>
</comment>
<dbReference type="EMBL" id="JAAWVO010036785">
    <property type="protein sequence ID" value="MBN3317658.1"/>
    <property type="molecule type" value="Genomic_DNA"/>
</dbReference>
<dbReference type="InterPro" id="IPR001728">
    <property type="entry name" value="ThyrH_rcpt"/>
</dbReference>
<proteinExistence type="inferred from homology"/>
<dbReference type="InterPro" id="IPR013088">
    <property type="entry name" value="Znf_NHR/GATA"/>
</dbReference>
<dbReference type="PRINTS" id="PR00398">
    <property type="entry name" value="STRDHORMONER"/>
</dbReference>
<feature type="region of interest" description="Disordered" evidence="13">
    <location>
        <begin position="22"/>
        <end position="75"/>
    </location>
</feature>
<name>A0A8J7TBZ0_ATRSP</name>
<dbReference type="Pfam" id="PF00105">
    <property type="entry name" value="zf-C4"/>
    <property type="match status" value="1"/>
</dbReference>
<evidence type="ECO:0000256" key="10">
    <source>
        <dbReference type="ARBA" id="ARBA00023170"/>
    </source>
</evidence>
<evidence type="ECO:0000256" key="2">
    <source>
        <dbReference type="ARBA" id="ARBA00008092"/>
    </source>
</evidence>
<dbReference type="InterPro" id="IPR001723">
    <property type="entry name" value="Nuclear_hrmn_rcpt"/>
</dbReference>
<dbReference type="InterPro" id="IPR029069">
    <property type="entry name" value="HotDog_dom_sf"/>
</dbReference>
<dbReference type="SUPFAM" id="SSF57716">
    <property type="entry name" value="Glucocorticoid receptor-like (DNA-binding domain)"/>
    <property type="match status" value="1"/>
</dbReference>
<reference evidence="16" key="1">
    <citation type="journal article" date="2021" name="Cell">
        <title>Tracing the genetic footprints of vertebrate landing in non-teleost ray-finned fishes.</title>
        <authorList>
            <person name="Bi X."/>
            <person name="Wang K."/>
            <person name="Yang L."/>
            <person name="Pan H."/>
            <person name="Jiang H."/>
            <person name="Wei Q."/>
            <person name="Fang M."/>
            <person name="Yu H."/>
            <person name="Zhu C."/>
            <person name="Cai Y."/>
            <person name="He Y."/>
            <person name="Gan X."/>
            <person name="Zeng H."/>
            <person name="Yu D."/>
            <person name="Zhu Y."/>
            <person name="Jiang H."/>
            <person name="Qiu Q."/>
            <person name="Yang H."/>
            <person name="Zhang Y.E."/>
            <person name="Wang W."/>
            <person name="Zhu M."/>
            <person name="He S."/>
            <person name="Zhang G."/>
        </authorList>
    </citation>
    <scope>NUCLEOTIDE SEQUENCE</scope>
    <source>
        <strain evidence="16">Allg_001</strain>
    </source>
</reference>
<dbReference type="AlphaFoldDB" id="A0A8J7TBZ0"/>
<dbReference type="InterPro" id="IPR035500">
    <property type="entry name" value="NHR-like_dom_sf"/>
</dbReference>
<dbReference type="Proteomes" id="UP000736164">
    <property type="component" value="Unassembled WGS sequence"/>
</dbReference>
<feature type="non-terminal residue" evidence="16">
    <location>
        <position position="1142"/>
    </location>
</feature>
<keyword evidence="5" id="KW-0863">Zinc-finger</keyword>
<dbReference type="GO" id="GO:0000978">
    <property type="term" value="F:RNA polymerase II cis-regulatory region sequence-specific DNA binding"/>
    <property type="evidence" value="ECO:0007669"/>
    <property type="project" value="TreeGrafter"/>
</dbReference>
<dbReference type="CDD" id="cd03443">
    <property type="entry name" value="PaaI_thioesterase"/>
    <property type="match status" value="1"/>
</dbReference>
<feature type="non-terminal residue" evidence="16">
    <location>
        <position position="1"/>
    </location>
</feature>
<feature type="region of interest" description="Disordered" evidence="13">
    <location>
        <begin position="328"/>
        <end position="352"/>
    </location>
</feature>
<dbReference type="PRINTS" id="PR00546">
    <property type="entry name" value="THYROIDHORMR"/>
</dbReference>
<dbReference type="PANTHER" id="PTHR45805:SF11">
    <property type="entry name" value="NUCLEAR RECEPTOR ROR-ALPHA"/>
    <property type="match status" value="1"/>
</dbReference>
<dbReference type="SMART" id="SM00430">
    <property type="entry name" value="HOLI"/>
    <property type="match status" value="1"/>
</dbReference>
<dbReference type="PROSITE" id="PS00031">
    <property type="entry name" value="NUCLEAR_REC_DBD_1"/>
    <property type="match status" value="1"/>
</dbReference>
<keyword evidence="6" id="KW-0862">Zinc</keyword>
<keyword evidence="3" id="KW-0217">Developmental protein</keyword>
<evidence type="ECO:0000256" key="8">
    <source>
        <dbReference type="ARBA" id="ARBA00023125"/>
    </source>
</evidence>
<evidence type="ECO:0000256" key="4">
    <source>
        <dbReference type="ARBA" id="ARBA00022723"/>
    </source>
</evidence>
<dbReference type="InterPro" id="IPR006683">
    <property type="entry name" value="Thioestr_dom"/>
</dbReference>
<dbReference type="GO" id="GO:0005634">
    <property type="term" value="C:nucleus"/>
    <property type="evidence" value="ECO:0007669"/>
    <property type="project" value="UniProtKB-SubCell"/>
</dbReference>
<dbReference type="SMART" id="SM00399">
    <property type="entry name" value="ZnF_C4"/>
    <property type="match status" value="1"/>
</dbReference>
<feature type="region of interest" description="Disordered" evidence="13">
    <location>
        <begin position="228"/>
        <end position="310"/>
    </location>
</feature>
<evidence type="ECO:0000256" key="1">
    <source>
        <dbReference type="ARBA" id="ARBA00004123"/>
    </source>
</evidence>
<dbReference type="CDD" id="cd06939">
    <property type="entry name" value="NR_LBD_ROR_like"/>
    <property type="match status" value="1"/>
</dbReference>
<feature type="domain" description="NR LBD" evidence="15">
    <location>
        <begin position="893"/>
        <end position="1130"/>
    </location>
</feature>
<dbReference type="InterPro" id="IPR044101">
    <property type="entry name" value="NR_DBD_ROR"/>
</dbReference>
<feature type="region of interest" description="Disordered" evidence="13">
    <location>
        <begin position="191"/>
        <end position="213"/>
    </location>
</feature>
<evidence type="ECO:0000256" key="7">
    <source>
        <dbReference type="ARBA" id="ARBA00023015"/>
    </source>
</evidence>
<sequence>MLRYRRSGCTAPHLRVLEGVEKPLRPPRRRRHEGGLGVLGRTCPVPSVKTSLRRKQTAGESEQDRPCSGHAPCPAPSLQEGEVSYRCLTAEQDRHREQQTRAAGGSPREEGTPRAIDAVTERGADLFCAPAYPTFRSLPAVSAMKGQALSLGLATVMLVVLLYKQYEQEMDLRAAQDLVLTLEEKMQSVQGEIERSRSSIQNVQAEEEAVKKSSVELDAKKDDRTAKLEKEKASFDACQAQKKEAQDKKKAAQDQLQKFKGEALGPMGGDRARGTGAQGVLFGKSCSSTSSGTQRDEEKKAAEGQTGSLKQQLEEKNRLCQFVDKEQEEGSSARLAPSAGEPQCLSQAPRDGTGPVLNCIGAKIRTLLKESWLDGVMGGAVMMVSAREMRRDRISTPVSGTPRTVTHELVVRESRGGPAWKQVSPRLFSSAPRDYSLPNDSWSAEMRRLYDQYDQEPGGGGRWKRLPSYNRFLKYATGGQCLSRLVQSRARLFTRNIKEPGAGFEYAIFMNEEEKRAVCVFQAGHLLEGPPGHVHGGAIATIIDNVTGACATYISGFVLTANLNINYCSPISLGSVVLVDCAVDRVEGRKTWVSCRITSADGSKLHTEATGNATARKAHLSQIEVIPCKICGDKSSGVHYGVITCEGCKGFFRRSQQASVTYSCSRQKNCLIDRASRNRCQHCRLQKCVAQGMSRDVLHNLRKPPGSDRSNSELSCLVTAVKFGRMSKRQRDSLFAEVERHRQQQQKLQHSPGEAEPAVPDRDSSAYAPEGLTSQVRGEGRSRTEGKVERFVPPDSRQPSPDQSGLGLREGHKGLTADYVSSVDFYSTFLSTLEPPSSSLLQIGSISRSLMFVDCGCGLKFLRPCAGGRGLLEGGPGSVLGPERHGEQGLASVLNELCASIVRSHRETCQYRVEDLQALRYKVFSGEEVLAYQRKSVEEMWERCACRLTDAIQYVVEFAKRVDGFLDLCQNDQIVLLKAGSMEVVLIRMSRVFNPENSTVFFEGKYAGSEVFKSLGCSDLILPIFDFAHSLCALHLSEQEVALFTALVLINPERPWLQERARVERLRSRVELAFTHTLQRSQHPGLLSKLYQKMAVLKSLCSLHMEKLRSFRQLYPLIVHSLFPPLYKELFTSDSEPPLARE</sequence>
<dbReference type="InterPro" id="IPR001628">
    <property type="entry name" value="Znf_hrmn_rcpt"/>
</dbReference>
<evidence type="ECO:0000256" key="6">
    <source>
        <dbReference type="ARBA" id="ARBA00022833"/>
    </source>
</evidence>
<evidence type="ECO:0000313" key="17">
    <source>
        <dbReference type="Proteomes" id="UP000736164"/>
    </source>
</evidence>
<evidence type="ECO:0000256" key="9">
    <source>
        <dbReference type="ARBA" id="ARBA00023163"/>
    </source>
</evidence>
<evidence type="ECO:0000256" key="13">
    <source>
        <dbReference type="SAM" id="MobiDB-lite"/>
    </source>
</evidence>
<protein>
    <submittedName>
        <fullName evidence="16">RORG protein</fullName>
    </submittedName>
</protein>
<dbReference type="CDD" id="cd06968">
    <property type="entry name" value="NR_DBD_ROR"/>
    <property type="match status" value="1"/>
</dbReference>
<evidence type="ECO:0000256" key="5">
    <source>
        <dbReference type="ARBA" id="ARBA00022771"/>
    </source>
</evidence>
<dbReference type="Pfam" id="PF00104">
    <property type="entry name" value="Hormone_recep"/>
    <property type="match status" value="1"/>
</dbReference>
<dbReference type="Gene3D" id="1.10.565.10">
    <property type="entry name" value="Retinoid X Receptor"/>
    <property type="match status" value="1"/>
</dbReference>
<dbReference type="Pfam" id="PF03061">
    <property type="entry name" value="4HBT"/>
    <property type="match status" value="1"/>
</dbReference>
<keyword evidence="10" id="KW-0675">Receptor</keyword>
<gene>
    <name evidence="16" type="primary">Rorc</name>
    <name evidence="16" type="ORF">GTO95_0016558</name>
</gene>
<comment type="caution">
    <text evidence="16">The sequence shown here is derived from an EMBL/GenBank/DDBJ whole genome shotgun (WGS) entry which is preliminary data.</text>
</comment>
<dbReference type="GO" id="GO:0004879">
    <property type="term" value="F:nuclear receptor activity"/>
    <property type="evidence" value="ECO:0007669"/>
    <property type="project" value="InterPro"/>
</dbReference>
<dbReference type="PROSITE" id="PS51030">
    <property type="entry name" value="NUCLEAR_REC_DBD_2"/>
    <property type="match status" value="1"/>
</dbReference>
<dbReference type="Gene3D" id="3.10.129.10">
    <property type="entry name" value="Hotdog Thioesterase"/>
    <property type="match status" value="1"/>
</dbReference>
<dbReference type="PRINTS" id="PR00047">
    <property type="entry name" value="STROIDFINGER"/>
</dbReference>
<dbReference type="FunFam" id="1.10.565.10:FF:000005">
    <property type="entry name" value="Nuclear orphan receptor ROR-beta"/>
    <property type="match status" value="1"/>
</dbReference>
<comment type="similarity">
    <text evidence="2">Belongs to the nuclear hormone receptor family. NR1 subfamily.</text>
</comment>
<keyword evidence="8" id="KW-0238">DNA-binding</keyword>